<reference evidence="1" key="1">
    <citation type="submission" date="2019-08" db="EMBL/GenBank/DDBJ databases">
        <authorList>
            <person name="Kucharzyk K."/>
            <person name="Murdoch R.W."/>
            <person name="Higgins S."/>
            <person name="Loffler F."/>
        </authorList>
    </citation>
    <scope>NUCLEOTIDE SEQUENCE</scope>
</reference>
<dbReference type="EMBL" id="VSSQ01110431">
    <property type="protein sequence ID" value="MPN48273.1"/>
    <property type="molecule type" value="Genomic_DNA"/>
</dbReference>
<dbReference type="AlphaFoldDB" id="A0A645ILS6"/>
<evidence type="ECO:0000313" key="1">
    <source>
        <dbReference type="EMBL" id="MPN48273.1"/>
    </source>
</evidence>
<gene>
    <name evidence="1" type="ORF">SDC9_195879</name>
</gene>
<sequence length="136" mass="15592">MRSRGRVYITAELCGVDVFKEIAARAVVSNRTFLEQEHGRERQRGFKGVARGAKREHLRGKLLYTLAEYAIERRAVVQRSTACHRSKIYLLDAVFFRGAEAVLARKLGGSVRRGLVIDMGHKHFRVQRGDLLRDKR</sequence>
<protein>
    <submittedName>
        <fullName evidence="1">Uncharacterized protein</fullName>
    </submittedName>
</protein>
<proteinExistence type="predicted"/>
<comment type="caution">
    <text evidence="1">The sequence shown here is derived from an EMBL/GenBank/DDBJ whole genome shotgun (WGS) entry which is preliminary data.</text>
</comment>
<accession>A0A645ILS6</accession>
<organism evidence="1">
    <name type="scientific">bioreactor metagenome</name>
    <dbReference type="NCBI Taxonomy" id="1076179"/>
    <lineage>
        <taxon>unclassified sequences</taxon>
        <taxon>metagenomes</taxon>
        <taxon>ecological metagenomes</taxon>
    </lineage>
</organism>
<name>A0A645ILS6_9ZZZZ</name>